<evidence type="ECO:0000256" key="2">
    <source>
        <dbReference type="ARBA" id="ARBA00022692"/>
    </source>
</evidence>
<dbReference type="PROSITE" id="PS51125">
    <property type="entry name" value="NHL"/>
    <property type="match status" value="5"/>
</dbReference>
<dbReference type="GO" id="GO:0016020">
    <property type="term" value="C:membrane"/>
    <property type="evidence" value="ECO:0007669"/>
    <property type="project" value="UniProtKB-SubCell"/>
</dbReference>
<evidence type="ECO:0000256" key="8">
    <source>
        <dbReference type="SAM" id="SignalP"/>
    </source>
</evidence>
<reference evidence="10" key="1">
    <citation type="submission" date="2021-02" db="EMBL/GenBank/DDBJ databases">
        <authorList>
            <person name="Nowell W R."/>
        </authorList>
    </citation>
    <scope>NUCLEOTIDE SEQUENCE</scope>
</reference>
<feature type="transmembrane region" description="Helical" evidence="7">
    <location>
        <begin position="2471"/>
        <end position="2490"/>
    </location>
</feature>
<dbReference type="SMART" id="SM00303">
    <property type="entry name" value="GPS"/>
    <property type="match status" value="1"/>
</dbReference>
<gene>
    <name evidence="10" type="ORF">XAT740_LOCUS37933</name>
</gene>
<feature type="repeat" description="NHL" evidence="6">
    <location>
        <begin position="1114"/>
        <end position="1144"/>
    </location>
</feature>
<keyword evidence="4 7" id="KW-1133">Transmembrane helix</keyword>
<feature type="repeat" description="NHL" evidence="6">
    <location>
        <begin position="283"/>
        <end position="313"/>
    </location>
</feature>
<feature type="repeat" description="NHL" evidence="6">
    <location>
        <begin position="481"/>
        <end position="511"/>
    </location>
</feature>
<protein>
    <recommendedName>
        <fullName evidence="9">PKD/REJ-like domain-containing protein</fullName>
    </recommendedName>
</protein>
<evidence type="ECO:0000256" key="7">
    <source>
        <dbReference type="SAM" id="Phobius"/>
    </source>
</evidence>
<organism evidence="10 11">
    <name type="scientific">Adineta ricciae</name>
    <name type="common">Rotifer</name>
    <dbReference type="NCBI Taxonomy" id="249248"/>
    <lineage>
        <taxon>Eukaryota</taxon>
        <taxon>Metazoa</taxon>
        <taxon>Spiralia</taxon>
        <taxon>Gnathifera</taxon>
        <taxon>Rotifera</taxon>
        <taxon>Eurotatoria</taxon>
        <taxon>Bdelloidea</taxon>
        <taxon>Adinetida</taxon>
        <taxon>Adinetidae</taxon>
        <taxon>Adineta</taxon>
    </lineage>
</organism>
<comment type="subcellular location">
    <subcellularLocation>
        <location evidence="1">Membrane</location>
    </subcellularLocation>
</comment>
<keyword evidence="8" id="KW-0732">Signal</keyword>
<comment type="caution">
    <text evidence="10">The sequence shown here is derived from an EMBL/GenBank/DDBJ whole genome shotgun (WGS) entry which is preliminary data.</text>
</comment>
<feature type="repeat" description="NHL" evidence="6">
    <location>
        <begin position="176"/>
        <end position="215"/>
    </location>
</feature>
<keyword evidence="5 7" id="KW-0472">Membrane</keyword>
<dbReference type="InterPro" id="IPR002859">
    <property type="entry name" value="PKD/REJ-like"/>
</dbReference>
<feature type="transmembrane region" description="Helical" evidence="7">
    <location>
        <begin position="2339"/>
        <end position="2360"/>
    </location>
</feature>
<evidence type="ECO:0000256" key="4">
    <source>
        <dbReference type="ARBA" id="ARBA00022989"/>
    </source>
</evidence>
<feature type="signal peptide" evidence="8">
    <location>
        <begin position="1"/>
        <end position="19"/>
    </location>
</feature>
<dbReference type="Gene3D" id="2.40.10.500">
    <property type="match status" value="6"/>
</dbReference>
<sequence>MIDIISLKLWIFFIVSGHGLTLSYNRPKFSADPIWHQYATTFATAQTVGSFPNDIFISTNNTIYVASSWNNKIIIWNEGNNASIMSISGNVFIPTSVFATTAGEIYIDSGTTTGQIVKWTVNSTNATTVLYTCAKCYDIFIDTSENIYCSMASGNQVVKKSLERTSNAFTVVAGTGSAGNSANMLNGPWGIFVDYNFDLYVADCFNHRVQLFTLDRVNATTVAGNQSTNVTVALSYPTAVILDADSNLFIVDWGNNRIVGSGPNGFRCIVGCTSSPGLTSITLNSPISMSFDTHGNIYVADRNNSRIQKFMLLNNTFVPSYNRPHFCANASWDPNAITFATANDIGVTPYTVFVTIDNTVYALDHTNKRIQVWSNGSTSPTQTIPGAFLTSWTIFTTVNGDIFIDDGLANGRVIKWSSSTNTALSVMPVSGICYGLFVDVNDALYCSGSIHRVVKKWLGDNSSSITLVAGKGIAGSTSNSLNDPRGIFVDDNLDLYVADRLNNRIQLFRLGELNGITVAGITSATATISLYFPTDVILDEDGYLFITDTYNHRILGSGLNGFRCIAGCTGTAGPSPNQLNFPEQLSFDSFGNLFVVDCLNNRIQKFLLLTNSCDTSSTSATSNVPITSTPSSISPTSIGTQPSIITASPSSIVISYNRPKLSAHASWSANAITFANNSTIGLNPSGLFITINNTVYVADHTNSRIRIWSNNSANPMQTIYGSFTSPLAIFVTAEGDLFIDDGLANNQVDKWSSTTNMTSSVMFGNSRCYSLFVDNNNNLYCSVSARHQIITKSLTSNSNTTTVVAGTGCNGSTPNMLNGPWGIFVDTNLDLYVADCYNNRIQLFQPDELNAITVAGNESLNVTVSLYRPTGILLDGDNNLFIADAGNNRIVGSGPNGFRCIVGCSGTVGIASNQLHYPSSISFDTYGNIFVTDYLNNRIQKFILLNETLVPSYNQPIFCANASWDPNAITFANSSVIGAYPFGLFVTTNNTIYIADRMNNRILVWSNGSLTPTQTISGKFNASYTVFVQTNGDIYIDDGTVSSRVEKWSPLTNTTIPVMSVNGPCHGLFVDITDTLYCSMTNYHRIVKRWLGDNSSNVTTVAGTGSAGNTSNALNVPSGIFVDKNLNLYVADRYNHRIQLFRLGQLNGITAVGMTSPNITITLNYPSSVTLDAGGYLFIVDSGNNRIVGSGSDGFRCIVGCTGVPGSASNQLYNPIDISFDTYGNMYTADWSNNRTQKFLYMPESCAYTTKTTTTTKQTTTITLSTLNNSCSPPTITLIPSSFTLSSPARFCRSQDFTIVSLIELNCNTSLSISSQWTITNCTSFCSQQISADPNIDTTFTELFVPARTLPYGLYELNLTVIMSNTTNVSASSVVYVQITPSGITANLVQYGTSMITRGTGQDLQLDPGSYSVDPDENAFNASNWRYKYYCRIYDSSMFPNLQGSLLTVDDPRNDSYNPSCLSNRNGWRFDNSLNSSFTILANSLRSNRTYQFMVQMENRRNASLQATGYVLVKVDDTRPYMILIGCVIWTMCEPNLEFQLVNPTTQVALFSVCAGNYSTVQNIAWSIYFSSNPMNSSSNFTQWSLFNQTASYENIWFFGRNTSNFTAANQLFLSNPQIELWRFEVVYSFAAEKSVSSLNFVINQPPSNGSCFIYPLNGTTATLFTISCSAWFDSDGIKDYTVYIWTNDSTQRMIIGYSSVATLEMYLPVGDDQLSLVHWIVQVRDQLGCITETNVSSVTVFSNLAAINDLINDVQNSTPVNPILQLLASGNQNLVGQLITSISQQFSEINNENLDKAISNGVPLASISVSSLDIQDKQQTLSTPFNQSVLNEFNKQINFRADARDYLIAFLTNLPITTSNSIKLQASSLAQFTKSTNELTRTTIASASNRCYRLALALNSMRTKITYEDVQLASADLLQCASNLMNAVNGALQERTTILNLDSYRATKFPDDYDTDVELEWANLKLFADGDDFSLETMQKNRNIYYQQQLAGQISTQMTELISLLTSTLNIHLNIGQDFHIQTSQVIMTLETKSSQSLANHFTKTIGGGQVQLPNNFASYLGTNEKISIRSIMEPLAPFGNSKSTSNTNLSRSLSFSILNQDQNEVSIQTANNQSIELIIPRDPNLIIPPMIHQNVTSLNSTSPHQLLFYFQYVSLSSSSLAVSVHWEVEPSSTSLAYLFVYRFDQTPQLNTSINHIDGWTLFCPSNLPNDSVYTYYVDNQQTNGHQSIIFGLRELNTTETIQHCSNTSLTHPPITDQPFNFTSDYGLRIYTSGCYYLDENQQWKSDGLVVGPLTNHSQTQCYSTHLTTFAGGFVVLPNTIDWNYVFVNGDFVKNKTVYLTVIVACVIYVVLMICARYYDKEDVQMSNITMLPDDKNDIRRHILQRGGFDVLMSVPKSLGLLNYICKDSLSSWFLKNITLCVFQRWFAVKKHDGKIERALTVANELENSQFARVHRLRDERSRKMQMCSVIHEIMLRACFLSVVYVLIYSSRNSNAFHQVHHLRRYFLNPTQADLDYTKISTVGDLRAQQWCNGDRQLYAFERQNQSSLQDECDILIYVENISEIDSFKKLTKIGTQAERDLQNRGKCHCSVKHFSGKMDQLLIDLNQIYTDNK</sequence>
<dbReference type="CDD" id="cd05819">
    <property type="entry name" value="NHL"/>
    <property type="match status" value="4"/>
</dbReference>
<dbReference type="SUPFAM" id="SSF101898">
    <property type="entry name" value="NHL repeat"/>
    <property type="match status" value="4"/>
</dbReference>
<dbReference type="GO" id="GO:0043161">
    <property type="term" value="P:proteasome-mediated ubiquitin-dependent protein catabolic process"/>
    <property type="evidence" value="ECO:0007669"/>
    <property type="project" value="TreeGrafter"/>
</dbReference>
<dbReference type="Proteomes" id="UP000663828">
    <property type="component" value="Unassembled WGS sequence"/>
</dbReference>
<evidence type="ECO:0000256" key="6">
    <source>
        <dbReference type="PROSITE-ProRule" id="PRU00504"/>
    </source>
</evidence>
<dbReference type="GO" id="GO:0008270">
    <property type="term" value="F:zinc ion binding"/>
    <property type="evidence" value="ECO:0007669"/>
    <property type="project" value="UniProtKB-KW"/>
</dbReference>
<dbReference type="PANTHER" id="PTHR24104:SF25">
    <property type="entry name" value="PROTEIN LIN-41"/>
    <property type="match status" value="1"/>
</dbReference>
<accession>A0A815R3Y3</accession>
<name>A0A815R3Y3_ADIRI</name>
<dbReference type="EMBL" id="CAJNOR010004041">
    <property type="protein sequence ID" value="CAF1470214.1"/>
    <property type="molecule type" value="Genomic_DNA"/>
</dbReference>
<evidence type="ECO:0000256" key="5">
    <source>
        <dbReference type="ARBA" id="ARBA00023136"/>
    </source>
</evidence>
<keyword evidence="3" id="KW-0677">Repeat</keyword>
<keyword evidence="11" id="KW-1185">Reference proteome</keyword>
<feature type="repeat" description="NHL" evidence="6">
    <location>
        <begin position="808"/>
        <end position="847"/>
    </location>
</feature>
<evidence type="ECO:0000259" key="9">
    <source>
        <dbReference type="Pfam" id="PF02010"/>
    </source>
</evidence>
<evidence type="ECO:0000313" key="10">
    <source>
        <dbReference type="EMBL" id="CAF1470214.1"/>
    </source>
</evidence>
<evidence type="ECO:0000256" key="3">
    <source>
        <dbReference type="ARBA" id="ARBA00022737"/>
    </source>
</evidence>
<feature type="domain" description="PKD/REJ-like" evidence="9">
    <location>
        <begin position="1303"/>
        <end position="1780"/>
    </location>
</feature>
<dbReference type="Pfam" id="PF02010">
    <property type="entry name" value="REJ"/>
    <property type="match status" value="1"/>
</dbReference>
<dbReference type="InterPro" id="IPR050952">
    <property type="entry name" value="TRIM-NHL_E3_ligases"/>
</dbReference>
<dbReference type="Pfam" id="PF01436">
    <property type="entry name" value="NHL"/>
    <property type="match status" value="3"/>
</dbReference>
<dbReference type="Gene3D" id="2.120.10.30">
    <property type="entry name" value="TolB, C-terminal domain"/>
    <property type="match status" value="3"/>
</dbReference>
<dbReference type="GO" id="GO:0061630">
    <property type="term" value="F:ubiquitin protein ligase activity"/>
    <property type="evidence" value="ECO:0007669"/>
    <property type="project" value="TreeGrafter"/>
</dbReference>
<dbReference type="InterPro" id="IPR001258">
    <property type="entry name" value="NHL_repeat"/>
</dbReference>
<proteinExistence type="predicted"/>
<evidence type="ECO:0000313" key="11">
    <source>
        <dbReference type="Proteomes" id="UP000663828"/>
    </source>
</evidence>
<dbReference type="GO" id="GO:0000209">
    <property type="term" value="P:protein polyubiquitination"/>
    <property type="evidence" value="ECO:0007669"/>
    <property type="project" value="TreeGrafter"/>
</dbReference>
<dbReference type="PANTHER" id="PTHR24104">
    <property type="entry name" value="E3 UBIQUITIN-PROTEIN LIGASE NHLRC1-RELATED"/>
    <property type="match status" value="1"/>
</dbReference>
<dbReference type="InterPro" id="IPR011042">
    <property type="entry name" value="6-blade_b-propeller_TolB-like"/>
</dbReference>
<feature type="chain" id="PRO_5032589933" description="PKD/REJ-like domain-containing protein" evidence="8">
    <location>
        <begin position="20"/>
        <end position="2615"/>
    </location>
</feature>
<dbReference type="InterPro" id="IPR000203">
    <property type="entry name" value="GPS"/>
</dbReference>
<keyword evidence="2 7" id="KW-0812">Transmembrane</keyword>
<evidence type="ECO:0000256" key="1">
    <source>
        <dbReference type="ARBA" id="ARBA00004370"/>
    </source>
</evidence>